<reference evidence="1" key="1">
    <citation type="submission" date="2023-06" db="EMBL/GenBank/DDBJ databases">
        <authorList>
            <consortium name="Lawrence Berkeley National Laboratory"/>
            <person name="Ahrendt S."/>
            <person name="Sahu N."/>
            <person name="Indic B."/>
            <person name="Wong-Bajracharya J."/>
            <person name="Merenyi Z."/>
            <person name="Ke H.-M."/>
            <person name="Monk M."/>
            <person name="Kocsube S."/>
            <person name="Drula E."/>
            <person name="Lipzen A."/>
            <person name="Balint B."/>
            <person name="Henrissat B."/>
            <person name="Andreopoulos B."/>
            <person name="Martin F.M."/>
            <person name="Harder C.B."/>
            <person name="Rigling D."/>
            <person name="Ford K.L."/>
            <person name="Foster G.D."/>
            <person name="Pangilinan J."/>
            <person name="Papanicolaou A."/>
            <person name="Barry K."/>
            <person name="LaButti K."/>
            <person name="Viragh M."/>
            <person name="Koriabine M."/>
            <person name="Yan M."/>
            <person name="Riley R."/>
            <person name="Champramary S."/>
            <person name="Plett K.L."/>
            <person name="Tsai I.J."/>
            <person name="Slot J."/>
            <person name="Sipos G."/>
            <person name="Plett J."/>
            <person name="Nagy L.G."/>
            <person name="Grigoriev I.V."/>
        </authorList>
    </citation>
    <scope>NUCLEOTIDE SEQUENCE</scope>
    <source>
        <strain evidence="1">FPL87.14</strain>
    </source>
</reference>
<dbReference type="AlphaFoldDB" id="A0AA39M550"/>
<comment type="caution">
    <text evidence="1">The sequence shown here is derived from an EMBL/GenBank/DDBJ whole genome shotgun (WGS) entry which is preliminary data.</text>
</comment>
<dbReference type="Proteomes" id="UP001175226">
    <property type="component" value="Unassembled WGS sequence"/>
</dbReference>
<gene>
    <name evidence="1" type="ORF">EV421DRAFT_1914722</name>
</gene>
<dbReference type="InterPro" id="IPR040521">
    <property type="entry name" value="KDZ"/>
</dbReference>
<sequence length="335" mass="38317">MSRQRAYLKRLKRVGISHLKEGLDSVEPGSVAIQCWACPREGVNLPPEWTDVADEKQYLYQLFIGLDANFHLKNRLRRRNHLKKDQPLYDGLGYQVPQKVYFDYLKKCVTEDDISTCIAFAALMEKETKLSDVFPSSSDVSPSPSIDVILPIWHGNVHQAVCKTWNLLKYQHGAGLSDGEAPEWLWAVMNLVVMQMKEMQLEVCHDALEDKADHHNFGKNIGMGHLLDWCLKLALEERQVQDKAFKGIDVTLKDELRADWMGMMDASSKDQMQPNPYMARLKKQVTVSEAEVKLKLRQEELAVLMCLVTASDKRLVGRNDLQLTLNLSQLYTITN</sequence>
<keyword evidence="2" id="KW-1185">Reference proteome</keyword>
<organism evidence="1 2">
    <name type="scientific">Armillaria borealis</name>
    <dbReference type="NCBI Taxonomy" id="47425"/>
    <lineage>
        <taxon>Eukaryota</taxon>
        <taxon>Fungi</taxon>
        <taxon>Dikarya</taxon>
        <taxon>Basidiomycota</taxon>
        <taxon>Agaricomycotina</taxon>
        <taxon>Agaricomycetes</taxon>
        <taxon>Agaricomycetidae</taxon>
        <taxon>Agaricales</taxon>
        <taxon>Marasmiineae</taxon>
        <taxon>Physalacriaceae</taxon>
        <taxon>Armillaria</taxon>
    </lineage>
</organism>
<evidence type="ECO:0008006" key="3">
    <source>
        <dbReference type="Google" id="ProtNLM"/>
    </source>
</evidence>
<evidence type="ECO:0000313" key="2">
    <source>
        <dbReference type="Proteomes" id="UP001175226"/>
    </source>
</evidence>
<proteinExistence type="predicted"/>
<evidence type="ECO:0000313" key="1">
    <source>
        <dbReference type="EMBL" id="KAK0421951.1"/>
    </source>
</evidence>
<protein>
    <recommendedName>
        <fullName evidence="3">CxC2-like cysteine cluster KDZ transposase-associated domain-containing protein</fullName>
    </recommendedName>
</protein>
<accession>A0AA39M550</accession>
<dbReference type="Pfam" id="PF18758">
    <property type="entry name" value="KDZ"/>
    <property type="match status" value="1"/>
</dbReference>
<name>A0AA39M550_9AGAR</name>
<dbReference type="EMBL" id="JAUEPT010000255">
    <property type="protein sequence ID" value="KAK0421951.1"/>
    <property type="molecule type" value="Genomic_DNA"/>
</dbReference>